<protein>
    <submittedName>
        <fullName evidence="1">Uncharacterized protein</fullName>
    </submittedName>
</protein>
<reference evidence="1" key="1">
    <citation type="submission" date="2023-01" db="EMBL/GenBank/DDBJ databases">
        <title>Colletotrichum chrysophilum M932 genome sequence.</title>
        <authorList>
            <person name="Baroncelli R."/>
        </authorList>
    </citation>
    <scope>NUCLEOTIDE SEQUENCE</scope>
    <source>
        <strain evidence="1">M932</strain>
    </source>
</reference>
<organism evidence="1 2">
    <name type="scientific">Colletotrichum chrysophilum</name>
    <dbReference type="NCBI Taxonomy" id="1836956"/>
    <lineage>
        <taxon>Eukaryota</taxon>
        <taxon>Fungi</taxon>
        <taxon>Dikarya</taxon>
        <taxon>Ascomycota</taxon>
        <taxon>Pezizomycotina</taxon>
        <taxon>Sordariomycetes</taxon>
        <taxon>Hypocreomycetidae</taxon>
        <taxon>Glomerellales</taxon>
        <taxon>Glomerellaceae</taxon>
        <taxon>Colletotrichum</taxon>
        <taxon>Colletotrichum gloeosporioides species complex</taxon>
    </lineage>
</organism>
<keyword evidence="2" id="KW-1185">Reference proteome</keyword>
<proteinExistence type="predicted"/>
<gene>
    <name evidence="1" type="ORF">CCHR01_04277</name>
</gene>
<comment type="caution">
    <text evidence="1">The sequence shown here is derived from an EMBL/GenBank/DDBJ whole genome shotgun (WGS) entry which is preliminary data.</text>
</comment>
<dbReference type="Proteomes" id="UP001243330">
    <property type="component" value="Unassembled WGS sequence"/>
</dbReference>
<evidence type="ECO:0000313" key="1">
    <source>
        <dbReference type="EMBL" id="KAK1853139.1"/>
    </source>
</evidence>
<dbReference type="AlphaFoldDB" id="A0AAD9EIR5"/>
<sequence>MHHPPELIHSMTIAHSQLLGWTDFALSRQSARVTTIDAVIMPIMKPVSSKCLSYHLQRVSIGSLQSRE</sequence>
<name>A0AAD9EIR5_9PEZI</name>
<accession>A0AAD9EIR5</accession>
<dbReference type="EMBL" id="JAQOWY010000061">
    <property type="protein sequence ID" value="KAK1853139.1"/>
    <property type="molecule type" value="Genomic_DNA"/>
</dbReference>
<evidence type="ECO:0000313" key="2">
    <source>
        <dbReference type="Proteomes" id="UP001243330"/>
    </source>
</evidence>